<evidence type="ECO:0000313" key="3">
    <source>
        <dbReference type="Proteomes" id="UP000325945"/>
    </source>
</evidence>
<dbReference type="InterPro" id="IPR015421">
    <property type="entry name" value="PyrdxlP-dep_Trfase_major"/>
</dbReference>
<dbReference type="Proteomes" id="UP000325945">
    <property type="component" value="Unassembled WGS sequence"/>
</dbReference>
<dbReference type="InterPro" id="IPR015424">
    <property type="entry name" value="PyrdxlP-dep_Trfase"/>
</dbReference>
<sequence>MRERAERGRPQTPGVVNKRSPLSDLTPEELMLLCVGGDNVPFQEAAIPMLEPSLVRAEMKALQHYFREKRYFVVKRLTEIGFRIKDIPQATFYIWLDLTALELPLAAEANISNRLNSFNALLSEKLKPTSDSKR</sequence>
<dbReference type="EMBL" id="ML741844">
    <property type="protein sequence ID" value="KAE8322529.1"/>
    <property type="molecule type" value="Genomic_DNA"/>
</dbReference>
<name>A0A5N6WRM5_9EURO</name>
<evidence type="ECO:0000313" key="2">
    <source>
        <dbReference type="EMBL" id="KAE8322529.1"/>
    </source>
</evidence>
<protein>
    <submittedName>
        <fullName evidence="2">Uncharacterized protein</fullName>
    </submittedName>
</protein>
<proteinExistence type="predicted"/>
<gene>
    <name evidence="2" type="ORF">BDV39DRAFT_209671</name>
</gene>
<reference evidence="3" key="1">
    <citation type="submission" date="2019-04" db="EMBL/GenBank/DDBJ databases">
        <title>Friends and foes A comparative genomics studyof 23 Aspergillus species from section Flavi.</title>
        <authorList>
            <consortium name="DOE Joint Genome Institute"/>
            <person name="Kjaerbolling I."/>
            <person name="Vesth T."/>
            <person name="Frisvad J.C."/>
            <person name="Nybo J.L."/>
            <person name="Theobald S."/>
            <person name="Kildgaard S."/>
            <person name="Isbrandt T."/>
            <person name="Kuo A."/>
            <person name="Sato A."/>
            <person name="Lyhne E.K."/>
            <person name="Kogle M.E."/>
            <person name="Wiebenga A."/>
            <person name="Kun R.S."/>
            <person name="Lubbers R.J."/>
            <person name="Makela M.R."/>
            <person name="Barry K."/>
            <person name="Chovatia M."/>
            <person name="Clum A."/>
            <person name="Daum C."/>
            <person name="Haridas S."/>
            <person name="He G."/>
            <person name="LaButti K."/>
            <person name="Lipzen A."/>
            <person name="Mondo S."/>
            <person name="Riley R."/>
            <person name="Salamov A."/>
            <person name="Simmons B.A."/>
            <person name="Magnuson J.K."/>
            <person name="Henrissat B."/>
            <person name="Mortensen U.H."/>
            <person name="Larsen T.O."/>
            <person name="Devries R.P."/>
            <person name="Grigoriev I.V."/>
            <person name="Machida M."/>
            <person name="Baker S.E."/>
            <person name="Andersen M.R."/>
        </authorList>
    </citation>
    <scope>NUCLEOTIDE SEQUENCE [LARGE SCALE GENOMIC DNA]</scope>
    <source>
        <strain evidence="3">CBS 130017</strain>
    </source>
</reference>
<accession>A0A5N6WRM5</accession>
<organism evidence="2 3">
    <name type="scientific">Aspergillus sergii</name>
    <dbReference type="NCBI Taxonomy" id="1034303"/>
    <lineage>
        <taxon>Eukaryota</taxon>
        <taxon>Fungi</taxon>
        <taxon>Dikarya</taxon>
        <taxon>Ascomycota</taxon>
        <taxon>Pezizomycotina</taxon>
        <taxon>Eurotiomycetes</taxon>
        <taxon>Eurotiomycetidae</taxon>
        <taxon>Eurotiales</taxon>
        <taxon>Aspergillaceae</taxon>
        <taxon>Aspergillus</taxon>
        <taxon>Aspergillus subgen. Circumdati</taxon>
    </lineage>
</organism>
<dbReference type="SUPFAM" id="SSF53383">
    <property type="entry name" value="PLP-dependent transferases"/>
    <property type="match status" value="1"/>
</dbReference>
<dbReference type="Gene3D" id="3.40.640.10">
    <property type="entry name" value="Type I PLP-dependent aspartate aminotransferase-like (Major domain)"/>
    <property type="match status" value="1"/>
</dbReference>
<evidence type="ECO:0000256" key="1">
    <source>
        <dbReference type="SAM" id="MobiDB-lite"/>
    </source>
</evidence>
<feature type="region of interest" description="Disordered" evidence="1">
    <location>
        <begin position="1"/>
        <end position="22"/>
    </location>
</feature>
<keyword evidence="3" id="KW-1185">Reference proteome</keyword>
<dbReference type="AlphaFoldDB" id="A0A5N6WRM5"/>